<evidence type="ECO:0000313" key="4">
    <source>
        <dbReference type="Proteomes" id="UP000269689"/>
    </source>
</evidence>
<dbReference type="Pfam" id="PF00583">
    <property type="entry name" value="Acetyltransf_1"/>
    <property type="match status" value="1"/>
</dbReference>
<dbReference type="OrthoDB" id="7301318at2"/>
<dbReference type="Proteomes" id="UP000269689">
    <property type="component" value="Unassembled WGS sequence"/>
</dbReference>
<dbReference type="Gene3D" id="3.40.630.30">
    <property type="match status" value="1"/>
</dbReference>
<dbReference type="AlphaFoldDB" id="A0A3N4U4C0"/>
<organism evidence="3 4">
    <name type="scientific">Pacificibacter maritimus</name>
    <dbReference type="NCBI Taxonomy" id="762213"/>
    <lineage>
        <taxon>Bacteria</taxon>
        <taxon>Pseudomonadati</taxon>
        <taxon>Pseudomonadota</taxon>
        <taxon>Alphaproteobacteria</taxon>
        <taxon>Rhodobacterales</taxon>
        <taxon>Roseobacteraceae</taxon>
        <taxon>Pacificibacter</taxon>
    </lineage>
</organism>
<sequence length="237" mass="25881">MIQFDLWQAIEAAWPAASYEKVGPFTWRDGANGGSRVSAATANYEAKSADLETIERKFKDAQRDALFQIRAGDEALDMLLAQRGYVAQDHTLCLVAPVGSFGALDPEKTYTSWPPIAAQYDIWRMGGIGSSRFDVMTRVETAKTSLLARDGEAPAGTAFVAVLGSISVLNALEVSAIHRRRGIAQALMVHAAHWAQDIGANTLCVLVTQANHPARELYSALGMQQVAQYHYRRKVLS</sequence>
<comment type="caution">
    <text evidence="3">The sequence shown here is derived from an EMBL/GenBank/DDBJ whole genome shotgun (WGS) entry which is preliminary data.</text>
</comment>
<dbReference type="InterPro" id="IPR016181">
    <property type="entry name" value="Acyl_CoA_acyltransferase"/>
</dbReference>
<feature type="domain" description="N-acetyltransferase" evidence="2">
    <location>
        <begin position="102"/>
        <end position="237"/>
    </location>
</feature>
<feature type="coiled-coil region" evidence="1">
    <location>
        <begin position="37"/>
        <end position="64"/>
    </location>
</feature>
<evidence type="ECO:0000313" key="3">
    <source>
        <dbReference type="EMBL" id="RPE63155.1"/>
    </source>
</evidence>
<dbReference type="GO" id="GO:0016747">
    <property type="term" value="F:acyltransferase activity, transferring groups other than amino-acyl groups"/>
    <property type="evidence" value="ECO:0007669"/>
    <property type="project" value="InterPro"/>
</dbReference>
<gene>
    <name evidence="3" type="ORF">EDD53_2752</name>
</gene>
<dbReference type="EMBL" id="RKQK01000005">
    <property type="protein sequence ID" value="RPE63155.1"/>
    <property type="molecule type" value="Genomic_DNA"/>
</dbReference>
<dbReference type="SUPFAM" id="SSF55729">
    <property type="entry name" value="Acyl-CoA N-acyltransferases (Nat)"/>
    <property type="match status" value="1"/>
</dbReference>
<dbReference type="RefSeq" id="WP_123794065.1">
    <property type="nucleotide sequence ID" value="NZ_RKQK01000005.1"/>
</dbReference>
<accession>A0A3N4U4C0</accession>
<dbReference type="CDD" id="cd04301">
    <property type="entry name" value="NAT_SF"/>
    <property type="match status" value="1"/>
</dbReference>
<name>A0A3N4U4C0_9RHOB</name>
<dbReference type="InterPro" id="IPR000182">
    <property type="entry name" value="GNAT_dom"/>
</dbReference>
<evidence type="ECO:0000259" key="2">
    <source>
        <dbReference type="PROSITE" id="PS51186"/>
    </source>
</evidence>
<reference evidence="3 4" key="1">
    <citation type="submission" date="2018-11" db="EMBL/GenBank/DDBJ databases">
        <title>Genomic Encyclopedia of Type Strains, Phase IV (KMG-IV): sequencing the most valuable type-strain genomes for metagenomic binning, comparative biology and taxonomic classification.</title>
        <authorList>
            <person name="Goeker M."/>
        </authorList>
    </citation>
    <scope>NUCLEOTIDE SEQUENCE [LARGE SCALE GENOMIC DNA]</scope>
    <source>
        <strain evidence="3 4">DSM 104731</strain>
    </source>
</reference>
<keyword evidence="3" id="KW-0808">Transferase</keyword>
<proteinExistence type="predicted"/>
<protein>
    <submittedName>
        <fullName evidence="3">Acetyltransferase (GNAT) family protein</fullName>
    </submittedName>
</protein>
<keyword evidence="4" id="KW-1185">Reference proteome</keyword>
<keyword evidence="1" id="KW-0175">Coiled coil</keyword>
<evidence type="ECO:0000256" key="1">
    <source>
        <dbReference type="SAM" id="Coils"/>
    </source>
</evidence>
<dbReference type="PROSITE" id="PS51186">
    <property type="entry name" value="GNAT"/>
    <property type="match status" value="1"/>
</dbReference>